<keyword evidence="3" id="KW-0812">Transmembrane</keyword>
<keyword evidence="3" id="KW-0472">Membrane</keyword>
<organism evidence="5 6">
    <name type="scientific">OM182 bacterium</name>
    <dbReference type="NCBI Taxonomy" id="2510334"/>
    <lineage>
        <taxon>Bacteria</taxon>
        <taxon>Pseudomonadati</taxon>
        <taxon>Pseudomonadota</taxon>
        <taxon>Gammaproteobacteria</taxon>
        <taxon>OMG group</taxon>
        <taxon>OM182 clade</taxon>
    </lineage>
</organism>
<dbReference type="EMBL" id="SHAH01000112">
    <property type="protein sequence ID" value="RZO74021.1"/>
    <property type="molecule type" value="Genomic_DNA"/>
</dbReference>
<accession>A0A520RV38</accession>
<name>A0A520RV38_9GAMM</name>
<evidence type="ECO:0000256" key="1">
    <source>
        <dbReference type="ARBA" id="ARBA00004196"/>
    </source>
</evidence>
<dbReference type="Gene3D" id="1.25.40.10">
    <property type="entry name" value="Tetratricopeptide repeat domain"/>
    <property type="match status" value="1"/>
</dbReference>
<dbReference type="InterPro" id="IPR017560">
    <property type="entry name" value="Cyt_c_biogenesis_CcmI"/>
</dbReference>
<reference evidence="5 6" key="1">
    <citation type="submission" date="2019-02" db="EMBL/GenBank/DDBJ databases">
        <title>Prokaryotic population dynamics and viral predation in marine succession experiment using metagenomics: the confinement effect.</title>
        <authorList>
            <person name="Haro-Moreno J.M."/>
            <person name="Rodriguez-Valera F."/>
            <person name="Lopez-Perez M."/>
        </authorList>
    </citation>
    <scope>NUCLEOTIDE SEQUENCE [LARGE SCALE GENOMIC DNA]</scope>
    <source>
        <strain evidence="5">MED-G158</strain>
    </source>
</reference>
<dbReference type="GO" id="GO:0030313">
    <property type="term" value="C:cell envelope"/>
    <property type="evidence" value="ECO:0007669"/>
    <property type="project" value="UniProtKB-SubCell"/>
</dbReference>
<comment type="subcellular location">
    <subcellularLocation>
        <location evidence="1">Cell envelope</location>
    </subcellularLocation>
</comment>
<dbReference type="InterPro" id="IPR056412">
    <property type="entry name" value="Ig_CycH"/>
</dbReference>
<dbReference type="NCBIfam" id="TIGR03142">
    <property type="entry name" value="cytochro_ccmI"/>
    <property type="match status" value="1"/>
</dbReference>
<dbReference type="PANTHER" id="PTHR47870">
    <property type="entry name" value="CYTOCHROME C-TYPE BIOGENESIS PROTEIN CCMH"/>
    <property type="match status" value="1"/>
</dbReference>
<dbReference type="GO" id="GO:0005886">
    <property type="term" value="C:plasma membrane"/>
    <property type="evidence" value="ECO:0007669"/>
    <property type="project" value="TreeGrafter"/>
</dbReference>
<keyword evidence="3" id="KW-1133">Transmembrane helix</keyword>
<sequence length="424" mass="47005">MILFWIYTALLFLLAALFVLLPLWLRARADEEDPELRKQANVALFQERSDELEADLSAGNIDQQQFDTLLAELQRGLLADVELSENPKAQSATGKKKSARKQGATRDSFFSLTYMAPAAFVALLPILAYGLYNQWGYIDDVQVMDLFQRTVDNQGDAEEARELIVTIGEFAQANTEMPWAFYFLAENFAAIGLFEQAQIAYQRAAETLEETPEKALVLGRVAMSMYINSEFEFSDEVLSVIEQARAINPNEMSVLQLLAADAEQREDFNDAIDYWRLMIQVNPNSEFAQELRFRISAAQQLLALDEDATQGPSVDVSVNLADNLALDPNLRVFIAARNAEQEGMPPLAAIDTTVGALPATIRLDNSSAVGPFNLASAETIYVSVLVSNRGVAMPSPGDYREVSENFSPNGQHTEIALTVSERLP</sequence>
<evidence type="ECO:0000256" key="3">
    <source>
        <dbReference type="SAM" id="Phobius"/>
    </source>
</evidence>
<dbReference type="Pfam" id="PF23892">
    <property type="entry name" value="Ig_CycH"/>
    <property type="match status" value="1"/>
</dbReference>
<protein>
    <submittedName>
        <fullName evidence="5">C-type cytochrome biogenesis protein CcmI</fullName>
    </submittedName>
</protein>
<dbReference type="AlphaFoldDB" id="A0A520RV38"/>
<evidence type="ECO:0000313" key="5">
    <source>
        <dbReference type="EMBL" id="RZO74021.1"/>
    </source>
</evidence>
<gene>
    <name evidence="5" type="primary">ccmI</name>
    <name evidence="5" type="ORF">EVA69_06300</name>
</gene>
<dbReference type="InterPro" id="IPR051263">
    <property type="entry name" value="C-type_cytochrome_biogenesis"/>
</dbReference>
<feature type="transmembrane region" description="Helical" evidence="3">
    <location>
        <begin position="109"/>
        <end position="132"/>
    </location>
</feature>
<evidence type="ECO:0000313" key="6">
    <source>
        <dbReference type="Proteomes" id="UP000320404"/>
    </source>
</evidence>
<comment type="caution">
    <text evidence="5">The sequence shown here is derived from an EMBL/GenBank/DDBJ whole genome shotgun (WGS) entry which is preliminary data.</text>
</comment>
<keyword evidence="2" id="KW-0201">Cytochrome c-type biogenesis</keyword>
<dbReference type="PANTHER" id="PTHR47870:SF1">
    <property type="entry name" value="CYTOCHROME C-TYPE BIOGENESIS PROTEIN CCMH"/>
    <property type="match status" value="1"/>
</dbReference>
<feature type="transmembrane region" description="Helical" evidence="3">
    <location>
        <begin position="6"/>
        <end position="25"/>
    </location>
</feature>
<evidence type="ECO:0000256" key="2">
    <source>
        <dbReference type="ARBA" id="ARBA00022748"/>
    </source>
</evidence>
<feature type="domain" description="Cytochrome c-type biogenesis protein H Ig-like" evidence="4">
    <location>
        <begin position="314"/>
        <end position="419"/>
    </location>
</feature>
<dbReference type="SUPFAM" id="SSF48452">
    <property type="entry name" value="TPR-like"/>
    <property type="match status" value="1"/>
</dbReference>
<proteinExistence type="predicted"/>
<dbReference type="GO" id="GO:0017004">
    <property type="term" value="P:cytochrome complex assembly"/>
    <property type="evidence" value="ECO:0007669"/>
    <property type="project" value="UniProtKB-KW"/>
</dbReference>
<dbReference type="InterPro" id="IPR011990">
    <property type="entry name" value="TPR-like_helical_dom_sf"/>
</dbReference>
<evidence type="ECO:0000259" key="4">
    <source>
        <dbReference type="Pfam" id="PF23892"/>
    </source>
</evidence>
<dbReference type="Proteomes" id="UP000320404">
    <property type="component" value="Unassembled WGS sequence"/>
</dbReference>